<evidence type="ECO:0000313" key="1">
    <source>
        <dbReference type="EMBL" id="KAJ7348381.1"/>
    </source>
</evidence>
<gene>
    <name evidence="1" type="ORF">DFH08DRAFT_808120</name>
</gene>
<organism evidence="1 2">
    <name type="scientific">Mycena albidolilacea</name>
    <dbReference type="NCBI Taxonomy" id="1033008"/>
    <lineage>
        <taxon>Eukaryota</taxon>
        <taxon>Fungi</taxon>
        <taxon>Dikarya</taxon>
        <taxon>Basidiomycota</taxon>
        <taxon>Agaricomycotina</taxon>
        <taxon>Agaricomycetes</taxon>
        <taxon>Agaricomycetidae</taxon>
        <taxon>Agaricales</taxon>
        <taxon>Marasmiineae</taxon>
        <taxon>Mycenaceae</taxon>
        <taxon>Mycena</taxon>
    </lineage>
</organism>
<sequence>MDFTIGPLDYCGIAHRIEGHGTNKILYCKGDPRIPVFYHRRHVLGVATAKLKAHGEEKKGLSSKALADANRNLAKMSMLIPMENGKENQLERKKKRHSADRDMAAIYGLSFCLSKHRKMY</sequence>
<proteinExistence type="predicted"/>
<name>A0AAD7A2R5_9AGAR</name>
<evidence type="ECO:0000313" key="2">
    <source>
        <dbReference type="Proteomes" id="UP001218218"/>
    </source>
</evidence>
<dbReference type="AlphaFoldDB" id="A0AAD7A2R5"/>
<dbReference type="Proteomes" id="UP001218218">
    <property type="component" value="Unassembled WGS sequence"/>
</dbReference>
<comment type="caution">
    <text evidence="1">The sequence shown here is derived from an EMBL/GenBank/DDBJ whole genome shotgun (WGS) entry which is preliminary data.</text>
</comment>
<dbReference type="EMBL" id="JARIHO010000017">
    <property type="protein sequence ID" value="KAJ7348381.1"/>
    <property type="molecule type" value="Genomic_DNA"/>
</dbReference>
<accession>A0AAD7A2R5</accession>
<reference evidence="1" key="1">
    <citation type="submission" date="2023-03" db="EMBL/GenBank/DDBJ databases">
        <title>Massive genome expansion in bonnet fungi (Mycena s.s.) driven by repeated elements and novel gene families across ecological guilds.</title>
        <authorList>
            <consortium name="Lawrence Berkeley National Laboratory"/>
            <person name="Harder C.B."/>
            <person name="Miyauchi S."/>
            <person name="Viragh M."/>
            <person name="Kuo A."/>
            <person name="Thoen E."/>
            <person name="Andreopoulos B."/>
            <person name="Lu D."/>
            <person name="Skrede I."/>
            <person name="Drula E."/>
            <person name="Henrissat B."/>
            <person name="Morin E."/>
            <person name="Kohler A."/>
            <person name="Barry K."/>
            <person name="LaButti K."/>
            <person name="Morin E."/>
            <person name="Salamov A."/>
            <person name="Lipzen A."/>
            <person name="Mereny Z."/>
            <person name="Hegedus B."/>
            <person name="Baldrian P."/>
            <person name="Stursova M."/>
            <person name="Weitz H."/>
            <person name="Taylor A."/>
            <person name="Grigoriev I.V."/>
            <person name="Nagy L.G."/>
            <person name="Martin F."/>
            <person name="Kauserud H."/>
        </authorList>
    </citation>
    <scope>NUCLEOTIDE SEQUENCE</scope>
    <source>
        <strain evidence="1">CBHHK002</strain>
    </source>
</reference>
<protein>
    <submittedName>
        <fullName evidence="1">Uncharacterized protein</fullName>
    </submittedName>
</protein>
<keyword evidence="2" id="KW-1185">Reference proteome</keyword>